<evidence type="ECO:0008006" key="3">
    <source>
        <dbReference type="Google" id="ProtNLM"/>
    </source>
</evidence>
<comment type="caution">
    <text evidence="1">The sequence shown here is derived from an EMBL/GenBank/DDBJ whole genome shotgun (WGS) entry which is preliminary data.</text>
</comment>
<dbReference type="EMBL" id="JAUOQI010000005">
    <property type="protein sequence ID" value="MDO6577577.1"/>
    <property type="molecule type" value="Genomic_DNA"/>
</dbReference>
<name>A0AAW7Z5T6_9ALTE</name>
<protein>
    <recommendedName>
        <fullName evidence="3">DUF4476 domain-containing protein</fullName>
    </recommendedName>
</protein>
<gene>
    <name evidence="1" type="ORF">Q4527_09235</name>
</gene>
<proteinExistence type="predicted"/>
<evidence type="ECO:0000313" key="2">
    <source>
        <dbReference type="Proteomes" id="UP001170717"/>
    </source>
</evidence>
<organism evidence="1 2">
    <name type="scientific">Alteromonas stellipolaris</name>
    <dbReference type="NCBI Taxonomy" id="233316"/>
    <lineage>
        <taxon>Bacteria</taxon>
        <taxon>Pseudomonadati</taxon>
        <taxon>Pseudomonadota</taxon>
        <taxon>Gammaproteobacteria</taxon>
        <taxon>Alteromonadales</taxon>
        <taxon>Alteromonadaceae</taxon>
        <taxon>Alteromonas/Salinimonas group</taxon>
        <taxon>Alteromonas</taxon>
    </lineage>
</organism>
<evidence type="ECO:0000313" key="1">
    <source>
        <dbReference type="EMBL" id="MDO6577577.1"/>
    </source>
</evidence>
<accession>A0AAW7Z5T6</accession>
<reference evidence="1" key="1">
    <citation type="submission" date="2023-07" db="EMBL/GenBank/DDBJ databases">
        <title>Genome content predicts the carbon catabolic preferences of heterotrophic bacteria.</title>
        <authorList>
            <person name="Gralka M."/>
        </authorList>
    </citation>
    <scope>NUCLEOTIDE SEQUENCE</scope>
    <source>
        <strain evidence="1">F2M12</strain>
    </source>
</reference>
<sequence length="176" mass="20571">MMKSYTTFAISSTPVKYLTGLFTVVTLLFSSAVFAQHDKTRKYEQFEILGQKTKPQLQREFDKAKFDFLDMYHEINEVAKFDVLCSYHRPLGSKIAKKTCEPRYVRTARAMYIQASMGTEIELSRLPSDDMIRFLTKQTREESYEHVAALVMTNPELNKSFAKLEFLHSRLNEDRE</sequence>
<dbReference type="Proteomes" id="UP001170717">
    <property type="component" value="Unassembled WGS sequence"/>
</dbReference>
<dbReference type="AlphaFoldDB" id="A0AAW7Z5T6"/>
<dbReference type="RefSeq" id="WP_231751149.1">
    <property type="nucleotide sequence ID" value="NZ_JAUOQI010000005.1"/>
</dbReference>